<organism evidence="4">
    <name type="scientific">Anisakis simplex</name>
    <name type="common">Herring worm</name>
    <dbReference type="NCBI Taxonomy" id="6269"/>
    <lineage>
        <taxon>Eukaryota</taxon>
        <taxon>Metazoa</taxon>
        <taxon>Ecdysozoa</taxon>
        <taxon>Nematoda</taxon>
        <taxon>Chromadorea</taxon>
        <taxon>Rhabditida</taxon>
        <taxon>Spirurina</taxon>
        <taxon>Ascaridomorpha</taxon>
        <taxon>Ascaridoidea</taxon>
        <taxon>Anisakidae</taxon>
        <taxon>Anisakis</taxon>
        <taxon>Anisakis simplex complex</taxon>
    </lineage>
</organism>
<evidence type="ECO:0000313" key="4">
    <source>
        <dbReference type="WBParaSite" id="ASIM_0000853601-mRNA-1"/>
    </source>
</evidence>
<reference evidence="4" key="1">
    <citation type="submission" date="2017-02" db="UniProtKB">
        <authorList>
            <consortium name="WormBaseParasite"/>
        </authorList>
    </citation>
    <scope>IDENTIFICATION</scope>
</reference>
<dbReference type="EMBL" id="UYRR01022065">
    <property type="protein sequence ID" value="VDK31254.1"/>
    <property type="molecule type" value="Genomic_DNA"/>
</dbReference>
<protein>
    <submittedName>
        <fullName evidence="2 4">Uncharacterized protein</fullName>
    </submittedName>
</protein>
<dbReference type="Proteomes" id="UP000267096">
    <property type="component" value="Unassembled WGS sequence"/>
</dbReference>
<proteinExistence type="predicted"/>
<name>A0A0M3JLK5_ANISI</name>
<gene>
    <name evidence="2" type="ORF">ASIM_LOCUS8287</name>
</gene>
<accession>A0A0M3JLK5</accession>
<dbReference type="WBParaSite" id="ASIM_0000853601-mRNA-1">
    <property type="protein sequence ID" value="ASIM_0000853601-mRNA-1"/>
    <property type="gene ID" value="ASIM_0000853601"/>
</dbReference>
<evidence type="ECO:0000313" key="3">
    <source>
        <dbReference type="Proteomes" id="UP000267096"/>
    </source>
</evidence>
<keyword evidence="3" id="KW-1185">Reference proteome</keyword>
<dbReference type="AlphaFoldDB" id="A0A0M3JLK5"/>
<sequence length="85" mass="8865">MYSSRSSDGHDAPAGANTGSESSKDGFRTVHRILLGVLGCFVSFEDGQGGAQEKEIESSGDLGLVYRPASKAVRMAMKQQTVGAA</sequence>
<evidence type="ECO:0000256" key="1">
    <source>
        <dbReference type="SAM" id="MobiDB-lite"/>
    </source>
</evidence>
<evidence type="ECO:0000313" key="2">
    <source>
        <dbReference type="EMBL" id="VDK31254.1"/>
    </source>
</evidence>
<feature type="region of interest" description="Disordered" evidence="1">
    <location>
        <begin position="1"/>
        <end position="24"/>
    </location>
</feature>
<reference evidence="2 3" key="2">
    <citation type="submission" date="2018-11" db="EMBL/GenBank/DDBJ databases">
        <authorList>
            <consortium name="Pathogen Informatics"/>
        </authorList>
    </citation>
    <scope>NUCLEOTIDE SEQUENCE [LARGE SCALE GENOMIC DNA]</scope>
</reference>